<keyword evidence="2" id="KW-1185">Reference proteome</keyword>
<organism evidence="1 2">
    <name type="scientific">Gemmobacter lanyuensis</name>
    <dbReference type="NCBI Taxonomy" id="1054497"/>
    <lineage>
        <taxon>Bacteria</taxon>
        <taxon>Pseudomonadati</taxon>
        <taxon>Pseudomonadota</taxon>
        <taxon>Alphaproteobacteria</taxon>
        <taxon>Rhodobacterales</taxon>
        <taxon>Paracoccaceae</taxon>
        <taxon>Gemmobacter</taxon>
    </lineage>
</organism>
<comment type="caution">
    <text evidence="1">The sequence shown here is derived from an EMBL/GenBank/DDBJ whole genome shotgun (WGS) entry which is preliminary data.</text>
</comment>
<protein>
    <submittedName>
        <fullName evidence="1">Uncharacterized protein</fullName>
    </submittedName>
</protein>
<evidence type="ECO:0000313" key="1">
    <source>
        <dbReference type="EMBL" id="GGW24179.1"/>
    </source>
</evidence>
<proteinExistence type="predicted"/>
<dbReference type="EMBL" id="BMYQ01000001">
    <property type="protein sequence ID" value="GGW24179.1"/>
    <property type="molecule type" value="Genomic_DNA"/>
</dbReference>
<reference evidence="1" key="2">
    <citation type="submission" date="2020-09" db="EMBL/GenBank/DDBJ databases">
        <authorList>
            <person name="Sun Q."/>
            <person name="Kim S."/>
        </authorList>
    </citation>
    <scope>NUCLEOTIDE SEQUENCE</scope>
    <source>
        <strain evidence="1">KCTC 23714</strain>
    </source>
</reference>
<dbReference type="Proteomes" id="UP000628984">
    <property type="component" value="Unassembled WGS sequence"/>
</dbReference>
<accession>A0A918INM6</accession>
<sequence>MSLPDSMTREQAVALLATTPQYIPGPCPWCKATTIKEAETRCRPMCMPCGDYECGTPDEAPDDGGLLHQRNSDYDALSGYLWEWLAFDEGLTDTPPTWGEDETA</sequence>
<name>A0A918INM6_9RHOB</name>
<reference evidence="1" key="1">
    <citation type="journal article" date="2014" name="Int. J. Syst. Evol. Microbiol.">
        <title>Complete genome sequence of Corynebacterium casei LMG S-19264T (=DSM 44701T), isolated from a smear-ripened cheese.</title>
        <authorList>
            <consortium name="US DOE Joint Genome Institute (JGI-PGF)"/>
            <person name="Walter F."/>
            <person name="Albersmeier A."/>
            <person name="Kalinowski J."/>
            <person name="Ruckert C."/>
        </authorList>
    </citation>
    <scope>NUCLEOTIDE SEQUENCE</scope>
    <source>
        <strain evidence="1">KCTC 23714</strain>
    </source>
</reference>
<dbReference type="RefSeq" id="WP_189632644.1">
    <property type="nucleotide sequence ID" value="NZ_BMYQ01000001.1"/>
</dbReference>
<gene>
    <name evidence="1" type="ORF">GCM10011452_09570</name>
</gene>
<dbReference type="AlphaFoldDB" id="A0A918INM6"/>
<evidence type="ECO:0000313" key="2">
    <source>
        <dbReference type="Proteomes" id="UP000628984"/>
    </source>
</evidence>